<evidence type="ECO:0000256" key="2">
    <source>
        <dbReference type="ARBA" id="ARBA00007600"/>
    </source>
</evidence>
<dbReference type="EMBL" id="HACG01007781">
    <property type="protein sequence ID" value="CEK54646.1"/>
    <property type="molecule type" value="Transcribed_RNA"/>
</dbReference>
<gene>
    <name evidence="8" type="primary">ORF23329</name>
</gene>
<evidence type="ECO:0000256" key="6">
    <source>
        <dbReference type="ARBA" id="ARBA00023242"/>
    </source>
</evidence>
<dbReference type="Pfam" id="PF09779">
    <property type="entry name" value="Ima1_N"/>
    <property type="match status" value="1"/>
</dbReference>
<keyword evidence="4" id="KW-1133">Transmembrane helix</keyword>
<keyword evidence="6" id="KW-0539">Nucleus</keyword>
<feature type="non-terminal residue" evidence="8">
    <location>
        <position position="1"/>
    </location>
</feature>
<evidence type="ECO:0000256" key="5">
    <source>
        <dbReference type="ARBA" id="ARBA00023136"/>
    </source>
</evidence>
<evidence type="ECO:0000256" key="4">
    <source>
        <dbReference type="ARBA" id="ARBA00022989"/>
    </source>
</evidence>
<feature type="domain" description="Ima1 N-terminal" evidence="7">
    <location>
        <begin position="8"/>
        <end position="65"/>
    </location>
</feature>
<keyword evidence="5" id="KW-0472">Membrane</keyword>
<evidence type="ECO:0000256" key="1">
    <source>
        <dbReference type="ARBA" id="ARBA00004473"/>
    </source>
</evidence>
<dbReference type="AlphaFoldDB" id="A0A0B6YFS4"/>
<dbReference type="GO" id="GO:0030473">
    <property type="term" value="P:nuclear migration along microtubule"/>
    <property type="evidence" value="ECO:0007669"/>
    <property type="project" value="TreeGrafter"/>
</dbReference>
<name>A0A0B6YFS4_9EUPU</name>
<dbReference type="InterPro" id="IPR040041">
    <property type="entry name" value="TMEM201"/>
</dbReference>
<reference evidence="8" key="1">
    <citation type="submission" date="2014-12" db="EMBL/GenBank/DDBJ databases">
        <title>Insight into the proteome of Arion vulgaris.</title>
        <authorList>
            <person name="Aradska J."/>
            <person name="Bulat T."/>
            <person name="Smidak R."/>
            <person name="Sarate P."/>
            <person name="Gangsoo J."/>
            <person name="Sialana F."/>
            <person name="Bilban M."/>
            <person name="Lubec G."/>
        </authorList>
    </citation>
    <scope>NUCLEOTIDE SEQUENCE</scope>
    <source>
        <tissue evidence="8">Skin</tissue>
    </source>
</reference>
<evidence type="ECO:0000259" key="7">
    <source>
        <dbReference type="Pfam" id="PF09779"/>
    </source>
</evidence>
<evidence type="ECO:0000313" key="8">
    <source>
        <dbReference type="EMBL" id="CEK54646.1"/>
    </source>
</evidence>
<dbReference type="GO" id="GO:0051015">
    <property type="term" value="F:actin filament binding"/>
    <property type="evidence" value="ECO:0007669"/>
    <property type="project" value="TreeGrafter"/>
</dbReference>
<dbReference type="GO" id="GO:0005637">
    <property type="term" value="C:nuclear inner membrane"/>
    <property type="evidence" value="ECO:0007669"/>
    <property type="project" value="UniProtKB-SubCell"/>
</dbReference>
<evidence type="ECO:0000256" key="3">
    <source>
        <dbReference type="ARBA" id="ARBA00022692"/>
    </source>
</evidence>
<accession>A0A0B6YFS4</accession>
<dbReference type="PANTHER" id="PTHR28646">
    <property type="entry name" value="TRANSMEMBRANE PROTEIN 201"/>
    <property type="match status" value="1"/>
</dbReference>
<sequence length="101" mass="11531">VCSASEFNTAKSVLCEACSQNQVLKVRQLATFTPFCEASYDDEVGRYKDYLENRYSLCDICSCKVDHYLTTQDKKLTSAMKDEHLSLLDRLKNKCQQTVSD</sequence>
<protein>
    <recommendedName>
        <fullName evidence="7">Ima1 N-terminal domain-containing protein</fullName>
    </recommendedName>
</protein>
<comment type="subcellular location">
    <subcellularLocation>
        <location evidence="1">Nucleus inner membrane</location>
        <topology evidence="1">Multi-pass membrane protein</topology>
    </subcellularLocation>
</comment>
<feature type="non-terminal residue" evidence="8">
    <location>
        <position position="101"/>
    </location>
</feature>
<comment type="similarity">
    <text evidence="2">Belongs to the TMEM201 family.</text>
</comment>
<keyword evidence="3" id="KW-0812">Transmembrane</keyword>
<dbReference type="PANTHER" id="PTHR28646:SF1">
    <property type="entry name" value="TRANSMEMBRANE PROTEIN 201"/>
    <property type="match status" value="1"/>
</dbReference>
<organism evidence="8">
    <name type="scientific">Arion vulgaris</name>
    <dbReference type="NCBI Taxonomy" id="1028688"/>
    <lineage>
        <taxon>Eukaryota</taxon>
        <taxon>Metazoa</taxon>
        <taxon>Spiralia</taxon>
        <taxon>Lophotrochozoa</taxon>
        <taxon>Mollusca</taxon>
        <taxon>Gastropoda</taxon>
        <taxon>Heterobranchia</taxon>
        <taxon>Euthyneura</taxon>
        <taxon>Panpulmonata</taxon>
        <taxon>Eupulmonata</taxon>
        <taxon>Stylommatophora</taxon>
        <taxon>Helicina</taxon>
        <taxon>Arionoidea</taxon>
        <taxon>Arionidae</taxon>
        <taxon>Arion</taxon>
    </lineage>
</organism>
<dbReference type="GO" id="GO:0005521">
    <property type="term" value="F:lamin binding"/>
    <property type="evidence" value="ECO:0007669"/>
    <property type="project" value="TreeGrafter"/>
</dbReference>
<dbReference type="InterPro" id="IPR018617">
    <property type="entry name" value="Ima1_N"/>
</dbReference>
<proteinExistence type="inferred from homology"/>